<dbReference type="PANTHER" id="PTHR34296:SF2">
    <property type="entry name" value="ABC TRANSPORTER GUANOSINE-BINDING PROTEIN NUPN"/>
    <property type="match status" value="1"/>
</dbReference>
<comment type="caution">
    <text evidence="8">The sequence shown here is derived from an EMBL/GenBank/DDBJ whole genome shotgun (WGS) entry which is preliminary data.</text>
</comment>
<gene>
    <name evidence="8" type="ORF">GBM96_09765</name>
</gene>
<name>A0AAI9SBJ3_9BURK</name>
<evidence type="ECO:0000313" key="8">
    <source>
        <dbReference type="EMBL" id="KAB7650143.1"/>
    </source>
</evidence>
<dbReference type="InterPro" id="IPR050957">
    <property type="entry name" value="BMP_lipoprotein"/>
</dbReference>
<dbReference type="Pfam" id="PF02608">
    <property type="entry name" value="Bmp"/>
    <property type="match status" value="1"/>
</dbReference>
<organism evidence="8 9">
    <name type="scientific">Sutterella seckii</name>
    <dbReference type="NCBI Taxonomy" id="1944635"/>
    <lineage>
        <taxon>Bacteria</taxon>
        <taxon>Pseudomonadati</taxon>
        <taxon>Pseudomonadota</taxon>
        <taxon>Betaproteobacteria</taxon>
        <taxon>Burkholderiales</taxon>
        <taxon>Sutterellaceae</taxon>
        <taxon>Sutterella</taxon>
    </lineage>
</organism>
<evidence type="ECO:0000256" key="1">
    <source>
        <dbReference type="ARBA" id="ARBA00004236"/>
    </source>
</evidence>
<proteinExistence type="predicted"/>
<dbReference type="InterPro" id="IPR003760">
    <property type="entry name" value="PnrA-like"/>
</dbReference>
<dbReference type="Proteomes" id="UP000469462">
    <property type="component" value="Unassembled WGS sequence"/>
</dbReference>
<dbReference type="AlphaFoldDB" id="A0AAI9SBJ3"/>
<evidence type="ECO:0000256" key="2">
    <source>
        <dbReference type="ARBA" id="ARBA00022475"/>
    </source>
</evidence>
<keyword evidence="4" id="KW-0472">Membrane</keyword>
<keyword evidence="5" id="KW-0449">Lipoprotein</keyword>
<evidence type="ECO:0000256" key="3">
    <source>
        <dbReference type="ARBA" id="ARBA00022729"/>
    </source>
</evidence>
<dbReference type="PANTHER" id="PTHR34296">
    <property type="entry name" value="TRANSCRIPTIONAL ACTIVATOR PROTEIN MED"/>
    <property type="match status" value="1"/>
</dbReference>
<dbReference type="GO" id="GO:0005886">
    <property type="term" value="C:plasma membrane"/>
    <property type="evidence" value="ECO:0007669"/>
    <property type="project" value="UniProtKB-SubCell"/>
</dbReference>
<keyword evidence="2" id="KW-1003">Cell membrane</keyword>
<dbReference type="RefSeq" id="WP_139688945.1">
    <property type="nucleotide sequence ID" value="NZ_WEHW01000049.1"/>
</dbReference>
<feature type="domain" description="ABC transporter substrate-binding protein PnrA-like" evidence="7">
    <location>
        <begin position="50"/>
        <end position="317"/>
    </location>
</feature>
<reference evidence="8 9" key="1">
    <citation type="submission" date="2019-10" db="EMBL/GenBank/DDBJ databases">
        <title>Genome diversity of Sutterella seckii.</title>
        <authorList>
            <person name="Chaplin A.V."/>
            <person name="Sokolova S.R."/>
            <person name="Mosin K.A."/>
            <person name="Ivanova E.L."/>
            <person name="Kochetkova T.O."/>
            <person name="Goltsov A.Y."/>
            <person name="Trofimov D.Y."/>
            <person name="Efimov B.A."/>
        </authorList>
    </citation>
    <scope>NUCLEOTIDE SEQUENCE [LARGE SCALE GENOMIC DNA]</scope>
    <source>
        <strain evidence="8 9">ASD3426</strain>
    </source>
</reference>
<evidence type="ECO:0000256" key="4">
    <source>
        <dbReference type="ARBA" id="ARBA00023136"/>
    </source>
</evidence>
<accession>A0AAI9SBJ3</accession>
<dbReference type="Gene3D" id="3.40.50.2300">
    <property type="match status" value="2"/>
</dbReference>
<protein>
    <submittedName>
        <fullName evidence="8">BMP family ABC transporter substrate-binding protein</fullName>
    </submittedName>
</protein>
<sequence>MQRRRLFTAAGLGLAAASRPASAMIWNTKRVTPLEERVKPLVVRYLMSPGWSEEAPLMKLLIEGLERARKQYRISYECREMRSRDLIYEDMGRVLEECHPDMVICLGSEFTVPLVFHARRYPNVKFGIMGVPLVNIYPNIMSVMFSPIESGFICGALAALALNRDVFSREGSAVGWISGGDDAEADETFLGFRLGAHFIREDLVIHRDSIDSYTDQAAAREVALDFYASGCAITFAHAGEAGLGALEAAELADKFAIGIDSDQDALYPGHIITSLLKHYDRAAFSFIEAAVKGRFHGLYLMNLSNYGIEFTEMKVLKEYLGAYTVNALFNELHILRRSLVQRAISIPYPGYYTEALNYE</sequence>
<evidence type="ECO:0000259" key="7">
    <source>
        <dbReference type="Pfam" id="PF02608"/>
    </source>
</evidence>
<dbReference type="EMBL" id="WEHW01000049">
    <property type="protein sequence ID" value="KAB7650143.1"/>
    <property type="molecule type" value="Genomic_DNA"/>
</dbReference>
<evidence type="ECO:0000256" key="5">
    <source>
        <dbReference type="ARBA" id="ARBA00023288"/>
    </source>
</evidence>
<evidence type="ECO:0000256" key="6">
    <source>
        <dbReference type="SAM" id="SignalP"/>
    </source>
</evidence>
<comment type="subcellular location">
    <subcellularLocation>
        <location evidence="1">Cell membrane</location>
    </subcellularLocation>
</comment>
<evidence type="ECO:0000313" key="9">
    <source>
        <dbReference type="Proteomes" id="UP000469462"/>
    </source>
</evidence>
<feature type="signal peptide" evidence="6">
    <location>
        <begin position="1"/>
        <end position="23"/>
    </location>
</feature>
<keyword evidence="3 6" id="KW-0732">Signal</keyword>
<keyword evidence="9" id="KW-1185">Reference proteome</keyword>
<feature type="chain" id="PRO_5042524502" evidence="6">
    <location>
        <begin position="24"/>
        <end position="359"/>
    </location>
</feature>